<evidence type="ECO:0000256" key="6">
    <source>
        <dbReference type="ARBA" id="ARBA00059383"/>
    </source>
</evidence>
<dbReference type="Proteomes" id="UP000230447">
    <property type="component" value="Unassembled WGS sequence"/>
</dbReference>
<feature type="domain" description="NAD(P)-binding" evidence="8">
    <location>
        <begin position="5"/>
        <end position="311"/>
    </location>
</feature>
<evidence type="ECO:0000256" key="7">
    <source>
        <dbReference type="HAMAP-Rule" id="MF_00955"/>
    </source>
</evidence>
<comment type="caution">
    <text evidence="9">The sequence shown here is derived from an EMBL/GenBank/DDBJ whole genome shotgun (WGS) entry which is preliminary data.</text>
</comment>
<dbReference type="AlphaFoldDB" id="A0A2G9ZGY1"/>
<comment type="caution">
    <text evidence="7">Lacks conserved residue(s) required for the propagation of feature annotation.</text>
</comment>
<dbReference type="PANTHER" id="PTHR43715:SF1">
    <property type="entry name" value="GDP-MANNOSE 4,6 DEHYDRATASE"/>
    <property type="match status" value="1"/>
</dbReference>
<comment type="catalytic activity">
    <reaction evidence="1 7">
        <text>GDP-alpha-D-mannose = GDP-4-dehydro-alpha-D-rhamnose + H2O</text>
        <dbReference type="Rhea" id="RHEA:23820"/>
        <dbReference type="ChEBI" id="CHEBI:15377"/>
        <dbReference type="ChEBI" id="CHEBI:57527"/>
        <dbReference type="ChEBI" id="CHEBI:57964"/>
        <dbReference type="EC" id="4.2.1.47"/>
    </reaction>
</comment>
<dbReference type="GO" id="GO:0042351">
    <property type="term" value="P:'de novo' GDP-L-fucose biosynthetic process"/>
    <property type="evidence" value="ECO:0007669"/>
    <property type="project" value="TreeGrafter"/>
</dbReference>
<keyword evidence="7" id="KW-0521">NADP</keyword>
<gene>
    <name evidence="7" type="primary">gmd</name>
    <name evidence="9" type="ORF">COX24_01440</name>
</gene>
<dbReference type="SUPFAM" id="SSF51735">
    <property type="entry name" value="NAD(P)-binding Rossmann-fold domains"/>
    <property type="match status" value="1"/>
</dbReference>
<dbReference type="PANTHER" id="PTHR43715">
    <property type="entry name" value="GDP-MANNOSE 4,6-DEHYDRATASE"/>
    <property type="match status" value="1"/>
</dbReference>
<dbReference type="Pfam" id="PF16363">
    <property type="entry name" value="GDP_Man_Dehyd"/>
    <property type="match status" value="1"/>
</dbReference>
<dbReference type="Gene3D" id="3.90.25.10">
    <property type="entry name" value="UDP-galactose 4-epimerase, domain 1"/>
    <property type="match status" value="1"/>
</dbReference>
<comment type="cofactor">
    <cofactor evidence="2 7">
        <name>NADP(+)</name>
        <dbReference type="ChEBI" id="CHEBI:58349"/>
    </cofactor>
</comment>
<comment type="function">
    <text evidence="6 7">Catalyzes the conversion of GDP-D-mannose to GDP-4-dehydro-6-deoxy-D-mannose.</text>
</comment>
<accession>A0A2G9ZGY1</accession>
<keyword evidence="5 7" id="KW-0456">Lyase</keyword>
<evidence type="ECO:0000259" key="8">
    <source>
        <dbReference type="Pfam" id="PF16363"/>
    </source>
</evidence>
<name>A0A2G9ZGY1_9BACT</name>
<dbReference type="GO" id="GO:0008446">
    <property type="term" value="F:GDP-mannose 4,6-dehydratase activity"/>
    <property type="evidence" value="ECO:0007669"/>
    <property type="project" value="UniProtKB-UniRule"/>
</dbReference>
<evidence type="ECO:0000313" key="10">
    <source>
        <dbReference type="Proteomes" id="UP000230447"/>
    </source>
</evidence>
<evidence type="ECO:0000256" key="5">
    <source>
        <dbReference type="ARBA" id="ARBA00023239"/>
    </source>
</evidence>
<dbReference type="InterPro" id="IPR036291">
    <property type="entry name" value="NAD(P)-bd_dom_sf"/>
</dbReference>
<evidence type="ECO:0000256" key="3">
    <source>
        <dbReference type="ARBA" id="ARBA00009263"/>
    </source>
</evidence>
<dbReference type="HAMAP" id="MF_00955">
    <property type="entry name" value="GDP_Man_dehydratase"/>
    <property type="match status" value="1"/>
</dbReference>
<evidence type="ECO:0000256" key="2">
    <source>
        <dbReference type="ARBA" id="ARBA00001937"/>
    </source>
</evidence>
<protein>
    <recommendedName>
        <fullName evidence="4 7">GDP-mannose 4,6-dehydratase</fullName>
        <ecNumber evidence="4 7">4.2.1.47</ecNumber>
    </recommendedName>
    <alternativeName>
        <fullName evidence="7">GDP-D-mannose dehydratase</fullName>
    </alternativeName>
</protein>
<evidence type="ECO:0000313" key="9">
    <source>
        <dbReference type="EMBL" id="PIP31840.1"/>
    </source>
</evidence>
<evidence type="ECO:0000256" key="1">
    <source>
        <dbReference type="ARBA" id="ARBA00000188"/>
    </source>
</evidence>
<reference evidence="9 10" key="1">
    <citation type="submission" date="2017-09" db="EMBL/GenBank/DDBJ databases">
        <title>Depth-based differentiation of microbial function through sediment-hosted aquifers and enrichment of novel symbionts in the deep terrestrial subsurface.</title>
        <authorList>
            <person name="Probst A.J."/>
            <person name="Ladd B."/>
            <person name="Jarett J.K."/>
            <person name="Geller-Mcgrath D.E."/>
            <person name="Sieber C.M."/>
            <person name="Emerson J.B."/>
            <person name="Anantharaman K."/>
            <person name="Thomas B.C."/>
            <person name="Malmstrom R."/>
            <person name="Stieglmeier M."/>
            <person name="Klingl A."/>
            <person name="Woyke T."/>
            <person name="Ryan C.M."/>
            <person name="Banfield J.F."/>
        </authorList>
    </citation>
    <scope>NUCLEOTIDE SEQUENCE [LARGE SCALE GENOMIC DNA]</scope>
    <source>
        <strain evidence="9">CG23_combo_of_CG06-09_8_20_14_all_37_87_8</strain>
    </source>
</reference>
<dbReference type="CDD" id="cd05260">
    <property type="entry name" value="GDP_MD_SDR_e"/>
    <property type="match status" value="1"/>
</dbReference>
<dbReference type="EC" id="4.2.1.47" evidence="4 7"/>
<organism evidence="9 10">
    <name type="scientific">bacterium (Candidatus Gribaldobacteria) CG23_combo_of_CG06-09_8_20_14_all_37_87_8</name>
    <dbReference type="NCBI Taxonomy" id="2014278"/>
    <lineage>
        <taxon>Bacteria</taxon>
        <taxon>Candidatus Gribaldobacteria</taxon>
    </lineage>
</organism>
<dbReference type="GO" id="GO:0070401">
    <property type="term" value="F:NADP+ binding"/>
    <property type="evidence" value="ECO:0007669"/>
    <property type="project" value="UniProtKB-UniRule"/>
</dbReference>
<comment type="similarity">
    <text evidence="3 7">Belongs to the NAD(P)-dependent epimerase/dehydratase family. GDP-mannose 4,6-dehydratase subfamily.</text>
</comment>
<sequence length="350" mass="40731">MKRALITGITGQDGSYLAKFLLEKGYKVFGTYRRLSTPNFWRLQYLDIFNRVELIPADLADISSLVETIKVSEPDEVYNLAAQSFVGASFEQPISSSEVTGLGVTRMLEAIRLINPKIKFYQASTSELYGQGRTEVQNEHTVFKPASPYGAAKLYAYWMTRIYQKAYKIFACNGILFNHESCLRGLEFVTRKITNSVAKIYLGIENELALGNLDSRRDWGYAPEYVECMWLMLQQDKPDDYVVATGETHSVREFVEQAFRHVCLDWKKFVKIDKRFYRPLDVHWLKGDYTKAKRKLGWQPRIKFEELVKIMVEGDVDRWKKWKRGETFPWDASNYPNENRIISRKISLDV</sequence>
<proteinExistence type="inferred from homology"/>
<dbReference type="Gene3D" id="3.40.50.720">
    <property type="entry name" value="NAD(P)-binding Rossmann-like Domain"/>
    <property type="match status" value="1"/>
</dbReference>
<dbReference type="InterPro" id="IPR006368">
    <property type="entry name" value="GDP_Man_deHydtase"/>
</dbReference>
<dbReference type="InterPro" id="IPR016040">
    <property type="entry name" value="NAD(P)-bd_dom"/>
</dbReference>
<dbReference type="FunFam" id="3.40.50.720:FF:000924">
    <property type="entry name" value="GDP-mannose 4,6 dehydratase"/>
    <property type="match status" value="1"/>
</dbReference>
<evidence type="ECO:0000256" key="4">
    <source>
        <dbReference type="ARBA" id="ARBA00011989"/>
    </source>
</evidence>
<dbReference type="EMBL" id="PCSB01000029">
    <property type="protein sequence ID" value="PIP31840.1"/>
    <property type="molecule type" value="Genomic_DNA"/>
</dbReference>